<dbReference type="Proteomes" id="UP000324222">
    <property type="component" value="Unassembled WGS sequence"/>
</dbReference>
<keyword evidence="2" id="KW-1185">Reference proteome</keyword>
<comment type="caution">
    <text evidence="1">The sequence shown here is derived from an EMBL/GenBank/DDBJ whole genome shotgun (WGS) entry which is preliminary data.</text>
</comment>
<reference evidence="1 2" key="1">
    <citation type="submission" date="2019-05" db="EMBL/GenBank/DDBJ databases">
        <title>Another draft genome of Portunus trituberculatus and its Hox gene families provides insights of decapod evolution.</title>
        <authorList>
            <person name="Jeong J.-H."/>
            <person name="Song I."/>
            <person name="Kim S."/>
            <person name="Choi T."/>
            <person name="Kim D."/>
            <person name="Ryu S."/>
            <person name="Kim W."/>
        </authorList>
    </citation>
    <scope>NUCLEOTIDE SEQUENCE [LARGE SCALE GENOMIC DNA]</scope>
    <source>
        <tissue evidence="1">Muscle</tissue>
    </source>
</reference>
<gene>
    <name evidence="1" type="ORF">E2C01_087021</name>
</gene>
<evidence type="ECO:0000313" key="1">
    <source>
        <dbReference type="EMBL" id="MPC91955.1"/>
    </source>
</evidence>
<sequence length="19" mass="2228">MKGKNERRQLHATQQLSTT</sequence>
<accession>A0A5B7JBA1</accession>
<protein>
    <submittedName>
        <fullName evidence="1">Uncharacterized protein</fullName>
    </submittedName>
</protein>
<dbReference type="AlphaFoldDB" id="A0A5B7JBA1"/>
<name>A0A5B7JBA1_PORTR</name>
<proteinExistence type="predicted"/>
<evidence type="ECO:0000313" key="2">
    <source>
        <dbReference type="Proteomes" id="UP000324222"/>
    </source>
</evidence>
<dbReference type="EMBL" id="VSRR010089625">
    <property type="protein sequence ID" value="MPC91955.1"/>
    <property type="molecule type" value="Genomic_DNA"/>
</dbReference>
<organism evidence="1 2">
    <name type="scientific">Portunus trituberculatus</name>
    <name type="common">Swimming crab</name>
    <name type="synonym">Neptunus trituberculatus</name>
    <dbReference type="NCBI Taxonomy" id="210409"/>
    <lineage>
        <taxon>Eukaryota</taxon>
        <taxon>Metazoa</taxon>
        <taxon>Ecdysozoa</taxon>
        <taxon>Arthropoda</taxon>
        <taxon>Crustacea</taxon>
        <taxon>Multicrustacea</taxon>
        <taxon>Malacostraca</taxon>
        <taxon>Eumalacostraca</taxon>
        <taxon>Eucarida</taxon>
        <taxon>Decapoda</taxon>
        <taxon>Pleocyemata</taxon>
        <taxon>Brachyura</taxon>
        <taxon>Eubrachyura</taxon>
        <taxon>Portunoidea</taxon>
        <taxon>Portunidae</taxon>
        <taxon>Portuninae</taxon>
        <taxon>Portunus</taxon>
    </lineage>
</organism>